<dbReference type="KEGG" id="crz:D1345_17050"/>
<feature type="signal peptide" evidence="2">
    <location>
        <begin position="1"/>
        <end position="22"/>
    </location>
</feature>
<feature type="domain" description="DUF4124" evidence="3">
    <location>
        <begin position="11"/>
        <end position="63"/>
    </location>
</feature>
<dbReference type="Pfam" id="PF13511">
    <property type="entry name" value="DUF4124"/>
    <property type="match status" value="1"/>
</dbReference>
<keyword evidence="5" id="KW-1185">Reference proteome</keyword>
<keyword evidence="2" id="KW-0732">Signal</keyword>
<feature type="compositionally biased region" description="Basic and acidic residues" evidence="1">
    <location>
        <begin position="62"/>
        <end position="73"/>
    </location>
</feature>
<evidence type="ECO:0000313" key="5">
    <source>
        <dbReference type="Proteomes" id="UP000259465"/>
    </source>
</evidence>
<organism evidence="4 5">
    <name type="scientific">Chromobacterium rhizoryzae</name>
    <dbReference type="NCBI Taxonomy" id="1778675"/>
    <lineage>
        <taxon>Bacteria</taxon>
        <taxon>Pseudomonadati</taxon>
        <taxon>Pseudomonadota</taxon>
        <taxon>Betaproteobacteria</taxon>
        <taxon>Neisseriales</taxon>
        <taxon>Chromobacteriaceae</taxon>
        <taxon>Chromobacterium</taxon>
    </lineage>
</organism>
<evidence type="ECO:0000256" key="2">
    <source>
        <dbReference type="SAM" id="SignalP"/>
    </source>
</evidence>
<feature type="region of interest" description="Disordered" evidence="1">
    <location>
        <begin position="34"/>
        <end position="79"/>
    </location>
</feature>
<protein>
    <submittedName>
        <fullName evidence="4">DUF4124 domain-containing protein</fullName>
    </submittedName>
</protein>
<gene>
    <name evidence="4" type="ORF">D1345_17050</name>
</gene>
<sequence length="145" mass="15586">MMKSTLVWTFLLVLLASSAASAEVYVWKDEAGKTVYSDQPPPSANARRMNTRPPSPASAPAKESKKAMGKDASGENAKIAAENAKVAEANAKIREQNCQNARNQLATVQTNSRIRMPGSNALATDAQRNELIAQAQANVQIWCGK</sequence>
<dbReference type="AlphaFoldDB" id="A0AAD0RYJ7"/>
<name>A0AAD0RYJ7_9NEIS</name>
<evidence type="ECO:0000259" key="3">
    <source>
        <dbReference type="Pfam" id="PF13511"/>
    </source>
</evidence>
<feature type="chain" id="PRO_5041963544" evidence="2">
    <location>
        <begin position="23"/>
        <end position="145"/>
    </location>
</feature>
<proteinExistence type="predicted"/>
<dbReference type="Proteomes" id="UP000259465">
    <property type="component" value="Chromosome"/>
</dbReference>
<dbReference type="EMBL" id="CP031968">
    <property type="protein sequence ID" value="AXT47773.1"/>
    <property type="molecule type" value="Genomic_DNA"/>
</dbReference>
<accession>A0AAD0RYJ7</accession>
<dbReference type="InterPro" id="IPR025392">
    <property type="entry name" value="DUF4124"/>
</dbReference>
<reference evidence="4 5" key="1">
    <citation type="submission" date="2018-08" db="EMBL/GenBank/DDBJ databases">
        <title>Complete genome sequence of JP2-74.</title>
        <authorList>
            <person name="Wu L."/>
        </authorList>
    </citation>
    <scope>NUCLEOTIDE SEQUENCE [LARGE SCALE GENOMIC DNA]</scope>
    <source>
        <strain evidence="4 5">JP2-74</strain>
    </source>
</reference>
<evidence type="ECO:0000256" key="1">
    <source>
        <dbReference type="SAM" id="MobiDB-lite"/>
    </source>
</evidence>
<evidence type="ECO:0000313" key="4">
    <source>
        <dbReference type="EMBL" id="AXT47773.1"/>
    </source>
</evidence>